<organism evidence="1 2">
    <name type="scientific">Aristolochia fimbriata</name>
    <name type="common">White veined hardy Dutchman's pipe vine</name>
    <dbReference type="NCBI Taxonomy" id="158543"/>
    <lineage>
        <taxon>Eukaryota</taxon>
        <taxon>Viridiplantae</taxon>
        <taxon>Streptophyta</taxon>
        <taxon>Embryophyta</taxon>
        <taxon>Tracheophyta</taxon>
        <taxon>Spermatophyta</taxon>
        <taxon>Magnoliopsida</taxon>
        <taxon>Magnoliidae</taxon>
        <taxon>Piperales</taxon>
        <taxon>Aristolochiaceae</taxon>
        <taxon>Aristolochia</taxon>
    </lineage>
</organism>
<sequence>MATKPGLTWWVPLQEVNPTKPNRRRCCIKPSHELSHEGFNTPFSALAYLRHVPGWVRRRHKGSTIINHQLTMEASKAPAVVKGRRCVPNIPVRYKFTFDPEQGSQQKTKMIWLQKSKWVDFSQWILYVRCFVFTLMGLGRLKTTERTDERELEYNRIDRGDMVSLFSRFSGSRAAHRRSQSAMDEREAGTVPSNTVAEGSSRIIATHGIEVTVEFKPVEHPLEPLDNDQPIRCPLPDPSILNDGRIWKERLSANVKRTGDLVVVKADSHLDSVGGSRAKPKSNRLVLPSSISAPERNIIALLEECNTAVN</sequence>
<proteinExistence type="predicted"/>
<comment type="caution">
    <text evidence="1">The sequence shown here is derived from an EMBL/GenBank/DDBJ whole genome shotgun (WGS) entry which is preliminary data.</text>
</comment>
<dbReference type="Proteomes" id="UP000825729">
    <property type="component" value="Unassembled WGS sequence"/>
</dbReference>
<dbReference type="AlphaFoldDB" id="A0AAV7F025"/>
<evidence type="ECO:0000313" key="2">
    <source>
        <dbReference type="Proteomes" id="UP000825729"/>
    </source>
</evidence>
<gene>
    <name evidence="1" type="ORF">H6P81_007322</name>
</gene>
<accession>A0AAV7F025</accession>
<evidence type="ECO:0000313" key="1">
    <source>
        <dbReference type="EMBL" id="KAG9454418.1"/>
    </source>
</evidence>
<dbReference type="PANTHER" id="PTHR34196:SF2">
    <property type="entry name" value="OS02G0697700 PROTEIN"/>
    <property type="match status" value="1"/>
</dbReference>
<protein>
    <submittedName>
        <fullName evidence="1">Uncharacterized protein</fullName>
    </submittedName>
</protein>
<dbReference type="PANTHER" id="PTHR34196">
    <property type="entry name" value="OS02G0697700 PROTEIN"/>
    <property type="match status" value="1"/>
</dbReference>
<dbReference type="EMBL" id="JAINDJ010000003">
    <property type="protein sequence ID" value="KAG9454418.1"/>
    <property type="molecule type" value="Genomic_DNA"/>
</dbReference>
<keyword evidence="2" id="KW-1185">Reference proteome</keyword>
<name>A0AAV7F025_ARIFI</name>
<reference evidence="1 2" key="1">
    <citation type="submission" date="2021-07" db="EMBL/GenBank/DDBJ databases">
        <title>The Aristolochia fimbriata genome: insights into angiosperm evolution, floral development and chemical biosynthesis.</title>
        <authorList>
            <person name="Jiao Y."/>
        </authorList>
    </citation>
    <scope>NUCLEOTIDE SEQUENCE [LARGE SCALE GENOMIC DNA]</scope>
    <source>
        <strain evidence="1">IBCAS-2021</strain>
        <tissue evidence="1">Leaf</tissue>
    </source>
</reference>